<protein>
    <submittedName>
        <fullName evidence="1">Uncharacterized protein</fullName>
    </submittedName>
</protein>
<organism evidence="1 2">
    <name type="scientific">Paenibacillus lacisoli</name>
    <dbReference type="NCBI Taxonomy" id="3064525"/>
    <lineage>
        <taxon>Bacteria</taxon>
        <taxon>Bacillati</taxon>
        <taxon>Bacillota</taxon>
        <taxon>Bacilli</taxon>
        <taxon>Bacillales</taxon>
        <taxon>Paenibacillaceae</taxon>
        <taxon>Paenibacillus</taxon>
    </lineage>
</organism>
<dbReference type="EMBL" id="JAUQTB010000001">
    <property type="protein sequence ID" value="MDO7904975.1"/>
    <property type="molecule type" value="Genomic_DNA"/>
</dbReference>
<reference evidence="1 2" key="1">
    <citation type="submission" date="2023-07" db="EMBL/GenBank/DDBJ databases">
        <title>Paenibacillus sp. JX-17 nov. isolated from soil.</title>
        <authorList>
            <person name="Wan Y."/>
            <person name="Liu B."/>
        </authorList>
    </citation>
    <scope>NUCLEOTIDE SEQUENCE [LARGE SCALE GENOMIC DNA]</scope>
    <source>
        <strain evidence="1 2">JX-17</strain>
    </source>
</reference>
<name>A0ABT9C7W1_9BACL</name>
<dbReference type="RefSeq" id="WP_305022167.1">
    <property type="nucleotide sequence ID" value="NZ_JAUQTB010000001.1"/>
</dbReference>
<sequence length="192" mass="20908">MAIPAGTCVGVLYYRLVKGVWTFGVHNGSTRNTVTSQSVLILGHVSNEEQFKKKRPEALLFYKTLQEYQAALKKPPKPSVGSVFGVRVATREILPNSKHPCVAFLQTVGKKNKSGTGIVTETIAHNGKFLQYTSPRGKVYNNVAPAIQSISDDPGGTLLYAHYNLASKGSGRYNLVSETITKSGITALRFLH</sequence>
<evidence type="ECO:0000313" key="2">
    <source>
        <dbReference type="Proteomes" id="UP001240171"/>
    </source>
</evidence>
<accession>A0ABT9C7W1</accession>
<proteinExistence type="predicted"/>
<keyword evidence="2" id="KW-1185">Reference proteome</keyword>
<evidence type="ECO:0000313" key="1">
    <source>
        <dbReference type="EMBL" id="MDO7904975.1"/>
    </source>
</evidence>
<comment type="caution">
    <text evidence="1">The sequence shown here is derived from an EMBL/GenBank/DDBJ whole genome shotgun (WGS) entry which is preliminary data.</text>
</comment>
<gene>
    <name evidence="1" type="ORF">Q5741_00940</name>
</gene>
<dbReference type="Proteomes" id="UP001240171">
    <property type="component" value="Unassembled WGS sequence"/>
</dbReference>